<protein>
    <submittedName>
        <fullName evidence="3">GL17266</fullName>
    </submittedName>
</protein>
<evidence type="ECO:0000313" key="3">
    <source>
        <dbReference type="EMBL" id="EDW35422.1"/>
    </source>
</evidence>
<feature type="region of interest" description="Disordered" evidence="1">
    <location>
        <begin position="125"/>
        <end position="167"/>
    </location>
</feature>
<dbReference type="AlphaFoldDB" id="B4GIT7"/>
<reference evidence="3 4" key="1">
    <citation type="journal article" date="2007" name="Nature">
        <title>Evolution of genes and genomes on the Drosophila phylogeny.</title>
        <authorList>
            <consortium name="Drosophila 12 Genomes Consortium"/>
            <person name="Clark A.G."/>
            <person name="Eisen M.B."/>
            <person name="Smith D.R."/>
            <person name="Bergman C.M."/>
            <person name="Oliver B."/>
            <person name="Markow T.A."/>
            <person name="Kaufman T.C."/>
            <person name="Kellis M."/>
            <person name="Gelbart W."/>
            <person name="Iyer V.N."/>
            <person name="Pollard D.A."/>
            <person name="Sackton T.B."/>
            <person name="Larracuente A.M."/>
            <person name="Singh N.D."/>
            <person name="Abad J.P."/>
            <person name="Abt D.N."/>
            <person name="Adryan B."/>
            <person name="Aguade M."/>
            <person name="Akashi H."/>
            <person name="Anderson W.W."/>
            <person name="Aquadro C.F."/>
            <person name="Ardell D.H."/>
            <person name="Arguello R."/>
            <person name="Artieri C.G."/>
            <person name="Barbash D.A."/>
            <person name="Barker D."/>
            <person name="Barsanti P."/>
            <person name="Batterham P."/>
            <person name="Batzoglou S."/>
            <person name="Begun D."/>
            <person name="Bhutkar A."/>
            <person name="Blanco E."/>
            <person name="Bosak S.A."/>
            <person name="Bradley R.K."/>
            <person name="Brand A.D."/>
            <person name="Brent M.R."/>
            <person name="Brooks A.N."/>
            <person name="Brown R.H."/>
            <person name="Butlin R.K."/>
            <person name="Caggese C."/>
            <person name="Calvi B.R."/>
            <person name="Bernardo de Carvalho A."/>
            <person name="Caspi A."/>
            <person name="Castrezana S."/>
            <person name="Celniker S.E."/>
            <person name="Chang J.L."/>
            <person name="Chapple C."/>
            <person name="Chatterji S."/>
            <person name="Chinwalla A."/>
            <person name="Civetta A."/>
            <person name="Clifton S.W."/>
            <person name="Comeron J.M."/>
            <person name="Costello J.C."/>
            <person name="Coyne J.A."/>
            <person name="Daub J."/>
            <person name="David R.G."/>
            <person name="Delcher A.L."/>
            <person name="Delehaunty K."/>
            <person name="Do C.B."/>
            <person name="Ebling H."/>
            <person name="Edwards K."/>
            <person name="Eickbush T."/>
            <person name="Evans J.D."/>
            <person name="Filipski A."/>
            <person name="Findeiss S."/>
            <person name="Freyhult E."/>
            <person name="Fulton L."/>
            <person name="Fulton R."/>
            <person name="Garcia A.C."/>
            <person name="Gardiner A."/>
            <person name="Garfield D.A."/>
            <person name="Garvin B.E."/>
            <person name="Gibson G."/>
            <person name="Gilbert D."/>
            <person name="Gnerre S."/>
            <person name="Godfrey J."/>
            <person name="Good R."/>
            <person name="Gotea V."/>
            <person name="Gravely B."/>
            <person name="Greenberg A.J."/>
            <person name="Griffiths-Jones S."/>
            <person name="Gross S."/>
            <person name="Guigo R."/>
            <person name="Gustafson E.A."/>
            <person name="Haerty W."/>
            <person name="Hahn M.W."/>
            <person name="Halligan D.L."/>
            <person name="Halpern A.L."/>
            <person name="Halter G.M."/>
            <person name="Han M.V."/>
            <person name="Heger A."/>
            <person name="Hillier L."/>
            <person name="Hinrichs A.S."/>
            <person name="Holmes I."/>
            <person name="Hoskins R.A."/>
            <person name="Hubisz M.J."/>
            <person name="Hultmark D."/>
            <person name="Huntley M.A."/>
            <person name="Jaffe D.B."/>
            <person name="Jagadeeshan S."/>
            <person name="Jeck W.R."/>
            <person name="Johnson J."/>
            <person name="Jones C.D."/>
            <person name="Jordan W.C."/>
            <person name="Karpen G.H."/>
            <person name="Kataoka E."/>
            <person name="Keightley P.D."/>
            <person name="Kheradpour P."/>
            <person name="Kirkness E.F."/>
            <person name="Koerich L.B."/>
            <person name="Kristiansen K."/>
            <person name="Kudrna D."/>
            <person name="Kulathinal R.J."/>
            <person name="Kumar S."/>
            <person name="Kwok R."/>
            <person name="Lander E."/>
            <person name="Langley C.H."/>
            <person name="Lapoint R."/>
            <person name="Lazzaro B.P."/>
            <person name="Lee S.J."/>
            <person name="Levesque L."/>
            <person name="Li R."/>
            <person name="Lin C.F."/>
            <person name="Lin M.F."/>
            <person name="Lindblad-Toh K."/>
            <person name="Llopart A."/>
            <person name="Long M."/>
            <person name="Low L."/>
            <person name="Lozovsky E."/>
            <person name="Lu J."/>
            <person name="Luo M."/>
            <person name="Machado C.A."/>
            <person name="Makalowski W."/>
            <person name="Marzo M."/>
            <person name="Matsuda M."/>
            <person name="Matzkin L."/>
            <person name="McAllister B."/>
            <person name="McBride C.S."/>
            <person name="McKernan B."/>
            <person name="McKernan K."/>
            <person name="Mendez-Lago M."/>
            <person name="Minx P."/>
            <person name="Mollenhauer M.U."/>
            <person name="Montooth K."/>
            <person name="Mount S.M."/>
            <person name="Mu X."/>
            <person name="Myers E."/>
            <person name="Negre B."/>
            <person name="Newfeld S."/>
            <person name="Nielsen R."/>
            <person name="Noor M.A."/>
            <person name="O'Grady P."/>
            <person name="Pachter L."/>
            <person name="Papaceit M."/>
            <person name="Parisi M.J."/>
            <person name="Parisi M."/>
            <person name="Parts L."/>
            <person name="Pedersen J.S."/>
            <person name="Pesole G."/>
            <person name="Phillippy A.M."/>
            <person name="Ponting C.P."/>
            <person name="Pop M."/>
            <person name="Porcelli D."/>
            <person name="Powell J.R."/>
            <person name="Prohaska S."/>
            <person name="Pruitt K."/>
            <person name="Puig M."/>
            <person name="Quesneville H."/>
            <person name="Ram K.R."/>
            <person name="Rand D."/>
            <person name="Rasmussen M.D."/>
            <person name="Reed L.K."/>
            <person name="Reenan R."/>
            <person name="Reily A."/>
            <person name="Remington K.A."/>
            <person name="Rieger T.T."/>
            <person name="Ritchie M.G."/>
            <person name="Robin C."/>
            <person name="Rogers Y.H."/>
            <person name="Rohde C."/>
            <person name="Rozas J."/>
            <person name="Rubenfield M.J."/>
            <person name="Ruiz A."/>
            <person name="Russo S."/>
            <person name="Salzberg S.L."/>
            <person name="Sanchez-Gracia A."/>
            <person name="Saranga D.J."/>
            <person name="Sato H."/>
            <person name="Schaeffer S.W."/>
            <person name="Schatz M.C."/>
            <person name="Schlenke T."/>
            <person name="Schwartz R."/>
            <person name="Segarra C."/>
            <person name="Singh R.S."/>
            <person name="Sirot L."/>
            <person name="Sirota M."/>
            <person name="Sisneros N.B."/>
            <person name="Smith C.D."/>
            <person name="Smith T.F."/>
            <person name="Spieth J."/>
            <person name="Stage D.E."/>
            <person name="Stark A."/>
            <person name="Stephan W."/>
            <person name="Strausberg R.L."/>
            <person name="Strempel S."/>
            <person name="Sturgill D."/>
            <person name="Sutton G."/>
            <person name="Sutton G.G."/>
            <person name="Tao W."/>
            <person name="Teichmann S."/>
            <person name="Tobari Y.N."/>
            <person name="Tomimura Y."/>
            <person name="Tsolas J.M."/>
            <person name="Valente V.L."/>
            <person name="Venter E."/>
            <person name="Venter J.C."/>
            <person name="Vicario S."/>
            <person name="Vieira F.G."/>
            <person name="Vilella A.J."/>
            <person name="Villasante A."/>
            <person name="Walenz B."/>
            <person name="Wang J."/>
            <person name="Wasserman M."/>
            <person name="Watts T."/>
            <person name="Wilson D."/>
            <person name="Wilson R.K."/>
            <person name="Wing R.A."/>
            <person name="Wolfner M.F."/>
            <person name="Wong A."/>
            <person name="Wong G.K."/>
            <person name="Wu C.I."/>
            <person name="Wu G."/>
            <person name="Yamamoto D."/>
            <person name="Yang H.P."/>
            <person name="Yang S.P."/>
            <person name="Yorke J.A."/>
            <person name="Yoshida K."/>
            <person name="Zdobnov E."/>
            <person name="Zhang P."/>
            <person name="Zhang Y."/>
            <person name="Zimin A.V."/>
            <person name="Baldwin J."/>
            <person name="Abdouelleil A."/>
            <person name="Abdulkadir J."/>
            <person name="Abebe A."/>
            <person name="Abera B."/>
            <person name="Abreu J."/>
            <person name="Acer S.C."/>
            <person name="Aftuck L."/>
            <person name="Alexander A."/>
            <person name="An P."/>
            <person name="Anderson E."/>
            <person name="Anderson S."/>
            <person name="Arachi H."/>
            <person name="Azer M."/>
            <person name="Bachantsang P."/>
            <person name="Barry A."/>
            <person name="Bayul T."/>
            <person name="Berlin A."/>
            <person name="Bessette D."/>
            <person name="Bloom T."/>
            <person name="Blye J."/>
            <person name="Boguslavskiy L."/>
            <person name="Bonnet C."/>
            <person name="Boukhgalter B."/>
            <person name="Bourzgui I."/>
            <person name="Brown A."/>
            <person name="Cahill P."/>
            <person name="Channer S."/>
            <person name="Cheshatsang Y."/>
            <person name="Chuda L."/>
            <person name="Citroen M."/>
            <person name="Collymore A."/>
            <person name="Cooke P."/>
            <person name="Costello M."/>
            <person name="D'Aco K."/>
            <person name="Daza R."/>
            <person name="De Haan G."/>
            <person name="DeGray S."/>
            <person name="DeMaso C."/>
            <person name="Dhargay N."/>
            <person name="Dooley K."/>
            <person name="Dooley E."/>
            <person name="Doricent M."/>
            <person name="Dorje P."/>
            <person name="Dorjee K."/>
            <person name="Dupes A."/>
            <person name="Elong R."/>
            <person name="Falk J."/>
            <person name="Farina A."/>
            <person name="Faro S."/>
            <person name="Ferguson D."/>
            <person name="Fisher S."/>
            <person name="Foley C.D."/>
            <person name="Franke A."/>
            <person name="Friedrich D."/>
            <person name="Gadbois L."/>
            <person name="Gearin G."/>
            <person name="Gearin C.R."/>
            <person name="Giannoukos G."/>
            <person name="Goode T."/>
            <person name="Graham J."/>
            <person name="Grandbois E."/>
            <person name="Grewal S."/>
            <person name="Gyaltsen K."/>
            <person name="Hafez N."/>
            <person name="Hagos B."/>
            <person name="Hall J."/>
            <person name="Henson C."/>
            <person name="Hollinger A."/>
            <person name="Honan T."/>
            <person name="Huard M.D."/>
            <person name="Hughes L."/>
            <person name="Hurhula B."/>
            <person name="Husby M.E."/>
            <person name="Kamat A."/>
            <person name="Kanga B."/>
            <person name="Kashin S."/>
            <person name="Khazanovich D."/>
            <person name="Kisner P."/>
            <person name="Lance K."/>
            <person name="Lara M."/>
            <person name="Lee W."/>
            <person name="Lennon N."/>
            <person name="Letendre F."/>
            <person name="LeVine R."/>
            <person name="Lipovsky A."/>
            <person name="Liu X."/>
            <person name="Liu J."/>
            <person name="Liu S."/>
            <person name="Lokyitsang T."/>
            <person name="Lokyitsang Y."/>
            <person name="Lubonja R."/>
            <person name="Lui A."/>
            <person name="MacDonald P."/>
            <person name="Magnisalis V."/>
            <person name="Maru K."/>
            <person name="Matthews C."/>
            <person name="McCusker W."/>
            <person name="McDonough S."/>
            <person name="Mehta T."/>
            <person name="Meldrim J."/>
            <person name="Meneus L."/>
            <person name="Mihai O."/>
            <person name="Mihalev A."/>
            <person name="Mihova T."/>
            <person name="Mittelman R."/>
            <person name="Mlenga V."/>
            <person name="Montmayeur A."/>
            <person name="Mulrain L."/>
            <person name="Navidi A."/>
            <person name="Naylor J."/>
            <person name="Negash T."/>
            <person name="Nguyen T."/>
            <person name="Nguyen N."/>
            <person name="Nicol R."/>
            <person name="Norbu C."/>
            <person name="Norbu N."/>
            <person name="Novod N."/>
            <person name="O'Neill B."/>
            <person name="Osman S."/>
            <person name="Markiewicz E."/>
            <person name="Oyono O.L."/>
            <person name="Patti C."/>
            <person name="Phunkhang P."/>
            <person name="Pierre F."/>
            <person name="Priest M."/>
            <person name="Raghuraman S."/>
            <person name="Rege F."/>
            <person name="Reyes R."/>
            <person name="Rise C."/>
            <person name="Rogov P."/>
            <person name="Ross K."/>
            <person name="Ryan E."/>
            <person name="Settipalli S."/>
            <person name="Shea T."/>
            <person name="Sherpa N."/>
            <person name="Shi L."/>
            <person name="Shih D."/>
            <person name="Sparrow T."/>
            <person name="Spaulding J."/>
            <person name="Stalker J."/>
            <person name="Stange-Thomann N."/>
            <person name="Stavropoulos S."/>
            <person name="Stone C."/>
            <person name="Strader C."/>
            <person name="Tesfaye S."/>
            <person name="Thomson T."/>
            <person name="Thoulutsang Y."/>
            <person name="Thoulutsang D."/>
            <person name="Topham K."/>
            <person name="Topping I."/>
            <person name="Tsamla T."/>
            <person name="Vassiliev H."/>
            <person name="Vo A."/>
            <person name="Wangchuk T."/>
            <person name="Wangdi T."/>
            <person name="Weiand M."/>
            <person name="Wilkinson J."/>
            <person name="Wilson A."/>
            <person name="Yadav S."/>
            <person name="Young G."/>
            <person name="Yu Q."/>
            <person name="Zembek L."/>
            <person name="Zhong D."/>
            <person name="Zimmer A."/>
            <person name="Zwirko Z."/>
            <person name="Jaffe D.B."/>
            <person name="Alvarez P."/>
            <person name="Brockman W."/>
            <person name="Butler J."/>
            <person name="Chin C."/>
            <person name="Gnerre S."/>
            <person name="Grabherr M."/>
            <person name="Kleber M."/>
            <person name="Mauceli E."/>
            <person name="MacCallum I."/>
        </authorList>
    </citation>
    <scope>NUCLEOTIDE SEQUENCE [LARGE SCALE GENOMIC DNA]</scope>
    <source>
        <strain evidence="4">MSH-3 / Tucson 14011-0111.49</strain>
    </source>
</reference>
<evidence type="ECO:0000313" key="4">
    <source>
        <dbReference type="Proteomes" id="UP000008744"/>
    </source>
</evidence>
<sequence length="167" mass="19102">MGTRFLLREAVAFGMDLWVRPLPWPSLRPTLFSSFPSACRRYKGCALGWTVQPLVVLLRVIAIFDSRPREIMSATHVPLVRRRIKRCETQNLRVCTLRFATNRAVFDFPLPDGVLSNHYRGVFETDRGPYQQDRSAPLARSEPNKPSSSFDLAIDNKDFEYGNQGRG</sequence>
<dbReference type="Pfam" id="PF15918">
    <property type="entry name" value="DUF4744"/>
    <property type="match status" value="1"/>
</dbReference>
<dbReference type="HOGENOM" id="CLU_1455894_0_0_1"/>
<gene>
    <name evidence="3" type="primary">Dper\GL17266</name>
    <name evidence="3" type="ORF">Dper_GL17266</name>
</gene>
<dbReference type="Proteomes" id="UP000008744">
    <property type="component" value="Unassembled WGS sequence"/>
</dbReference>
<dbReference type="InterPro" id="IPR031806">
    <property type="entry name" value="DUF4744"/>
</dbReference>
<name>B4GIT7_DROPE</name>
<proteinExistence type="predicted"/>
<accession>B4GIT7</accession>
<keyword evidence="4" id="KW-1185">Reference proteome</keyword>
<organism evidence="4">
    <name type="scientific">Drosophila persimilis</name>
    <name type="common">Fruit fly</name>
    <dbReference type="NCBI Taxonomy" id="7234"/>
    <lineage>
        <taxon>Eukaryota</taxon>
        <taxon>Metazoa</taxon>
        <taxon>Ecdysozoa</taxon>
        <taxon>Arthropoda</taxon>
        <taxon>Hexapoda</taxon>
        <taxon>Insecta</taxon>
        <taxon>Pterygota</taxon>
        <taxon>Neoptera</taxon>
        <taxon>Endopterygota</taxon>
        <taxon>Diptera</taxon>
        <taxon>Brachycera</taxon>
        <taxon>Muscomorpha</taxon>
        <taxon>Ephydroidea</taxon>
        <taxon>Drosophilidae</taxon>
        <taxon>Drosophila</taxon>
        <taxon>Sophophora</taxon>
    </lineage>
</organism>
<evidence type="ECO:0000259" key="2">
    <source>
        <dbReference type="Pfam" id="PF15918"/>
    </source>
</evidence>
<feature type="domain" description="DUF4744" evidence="2">
    <location>
        <begin position="130"/>
        <end position="167"/>
    </location>
</feature>
<evidence type="ECO:0000256" key="1">
    <source>
        <dbReference type="SAM" id="MobiDB-lite"/>
    </source>
</evidence>
<dbReference type="EMBL" id="CH479183">
    <property type="protein sequence ID" value="EDW35422.1"/>
    <property type="molecule type" value="Genomic_DNA"/>
</dbReference>
<dbReference type="PhylomeDB" id="B4GIT7"/>